<dbReference type="NCBIfam" id="TIGR00756">
    <property type="entry name" value="PPR"/>
    <property type="match status" value="1"/>
</dbReference>
<gene>
    <name evidence="1" type="ORF">PCOR1329_LOCUS56109</name>
</gene>
<dbReference type="EMBL" id="CAUYUJ010016896">
    <property type="protein sequence ID" value="CAK0869872.1"/>
    <property type="molecule type" value="Genomic_DNA"/>
</dbReference>
<keyword evidence="2" id="KW-1185">Reference proteome</keyword>
<sequence>MLELKRGARRQDPSVEAAIKQCGRTKQWTAALELLRGASRSSSTASTGYYMAAVSTCSKGRQWHCALALLSEMWEVKLEPDSATALGSARAGRVSSGSGLCLFSGRSVKRSWSPTS</sequence>
<evidence type="ECO:0000313" key="2">
    <source>
        <dbReference type="Proteomes" id="UP001189429"/>
    </source>
</evidence>
<dbReference type="Proteomes" id="UP001189429">
    <property type="component" value="Unassembled WGS sequence"/>
</dbReference>
<name>A0ABN9VCG6_9DINO</name>
<organism evidence="1 2">
    <name type="scientific">Prorocentrum cordatum</name>
    <dbReference type="NCBI Taxonomy" id="2364126"/>
    <lineage>
        <taxon>Eukaryota</taxon>
        <taxon>Sar</taxon>
        <taxon>Alveolata</taxon>
        <taxon>Dinophyceae</taxon>
        <taxon>Prorocentrales</taxon>
        <taxon>Prorocentraceae</taxon>
        <taxon>Prorocentrum</taxon>
    </lineage>
</organism>
<dbReference type="InterPro" id="IPR002885">
    <property type="entry name" value="PPR_rpt"/>
</dbReference>
<evidence type="ECO:0000313" key="1">
    <source>
        <dbReference type="EMBL" id="CAK0869872.1"/>
    </source>
</evidence>
<proteinExistence type="predicted"/>
<accession>A0ABN9VCG6</accession>
<dbReference type="InterPro" id="IPR011990">
    <property type="entry name" value="TPR-like_helical_dom_sf"/>
</dbReference>
<reference evidence="1" key="1">
    <citation type="submission" date="2023-10" db="EMBL/GenBank/DDBJ databases">
        <authorList>
            <person name="Chen Y."/>
            <person name="Shah S."/>
            <person name="Dougan E. K."/>
            <person name="Thang M."/>
            <person name="Chan C."/>
        </authorList>
    </citation>
    <scope>NUCLEOTIDE SEQUENCE [LARGE SCALE GENOMIC DNA]</scope>
</reference>
<protein>
    <submittedName>
        <fullName evidence="1">Uncharacterized protein</fullName>
    </submittedName>
</protein>
<comment type="caution">
    <text evidence="1">The sequence shown here is derived from an EMBL/GenBank/DDBJ whole genome shotgun (WGS) entry which is preliminary data.</text>
</comment>
<dbReference type="Gene3D" id="1.25.40.10">
    <property type="entry name" value="Tetratricopeptide repeat domain"/>
    <property type="match status" value="1"/>
</dbReference>